<sequence>MESKITKWNKEKCIEELIKLYEEHSILTATTIYKYRGGERIW</sequence>
<reference evidence="2" key="1">
    <citation type="journal article" date="2019" name="Int. J. Syst. Evol. Microbiol.">
        <title>The Global Catalogue of Microorganisms (GCM) 10K type strain sequencing project: providing services to taxonomists for standard genome sequencing and annotation.</title>
        <authorList>
            <consortium name="The Broad Institute Genomics Platform"/>
            <consortium name="The Broad Institute Genome Sequencing Center for Infectious Disease"/>
            <person name="Wu L."/>
            <person name="Ma J."/>
        </authorList>
    </citation>
    <scope>NUCLEOTIDE SEQUENCE [LARGE SCALE GENOMIC DNA]</scope>
    <source>
        <strain evidence="2">CGMCC 1.7693</strain>
    </source>
</reference>
<dbReference type="Proteomes" id="UP000641206">
    <property type="component" value="Unassembled WGS sequence"/>
</dbReference>
<name>A0ABQ2NUR3_9BACI</name>
<gene>
    <name evidence="1" type="ORF">GCM10011346_21360</name>
</gene>
<comment type="caution">
    <text evidence="1">The sequence shown here is derived from an EMBL/GenBank/DDBJ whole genome shotgun (WGS) entry which is preliminary data.</text>
</comment>
<keyword evidence="2" id="KW-1185">Reference proteome</keyword>
<accession>A0ABQ2NUR3</accession>
<dbReference type="EMBL" id="BMLW01000005">
    <property type="protein sequence ID" value="GGP11000.1"/>
    <property type="molecule type" value="Genomic_DNA"/>
</dbReference>
<proteinExistence type="predicted"/>
<evidence type="ECO:0000313" key="2">
    <source>
        <dbReference type="Proteomes" id="UP000641206"/>
    </source>
</evidence>
<evidence type="ECO:0000313" key="1">
    <source>
        <dbReference type="EMBL" id="GGP11000.1"/>
    </source>
</evidence>
<protein>
    <submittedName>
        <fullName evidence="1">Uncharacterized protein</fullName>
    </submittedName>
</protein>
<organism evidence="1 2">
    <name type="scientific">Oceanobacillus neutriphilus</name>
    <dbReference type="NCBI Taxonomy" id="531815"/>
    <lineage>
        <taxon>Bacteria</taxon>
        <taxon>Bacillati</taxon>
        <taxon>Bacillota</taxon>
        <taxon>Bacilli</taxon>
        <taxon>Bacillales</taxon>
        <taxon>Bacillaceae</taxon>
        <taxon>Oceanobacillus</taxon>
    </lineage>
</organism>